<evidence type="ECO:0000313" key="3">
    <source>
        <dbReference type="EMBL" id="KAG9239931.1"/>
    </source>
</evidence>
<feature type="coiled-coil region" evidence="1">
    <location>
        <begin position="231"/>
        <end position="293"/>
    </location>
</feature>
<feature type="compositionally biased region" description="Polar residues" evidence="2">
    <location>
        <begin position="47"/>
        <end position="59"/>
    </location>
</feature>
<dbReference type="AlphaFoldDB" id="A0A9P7YUD8"/>
<gene>
    <name evidence="3" type="ORF">BJ878DRAFT_337252</name>
</gene>
<dbReference type="OrthoDB" id="5380572at2759"/>
<keyword evidence="4" id="KW-1185">Reference proteome</keyword>
<comment type="caution">
    <text evidence="3">The sequence shown here is derived from an EMBL/GenBank/DDBJ whole genome shotgun (WGS) entry which is preliminary data.</text>
</comment>
<feature type="coiled-coil region" evidence="1">
    <location>
        <begin position="116"/>
        <end position="189"/>
    </location>
</feature>
<name>A0A9P7YUD8_9HELO</name>
<proteinExistence type="predicted"/>
<evidence type="ECO:0000313" key="4">
    <source>
        <dbReference type="Proteomes" id="UP000887226"/>
    </source>
</evidence>
<feature type="region of interest" description="Disordered" evidence="2">
    <location>
        <begin position="602"/>
        <end position="649"/>
    </location>
</feature>
<evidence type="ECO:0000256" key="1">
    <source>
        <dbReference type="SAM" id="Coils"/>
    </source>
</evidence>
<dbReference type="EMBL" id="MU254707">
    <property type="protein sequence ID" value="KAG9239931.1"/>
    <property type="molecule type" value="Genomic_DNA"/>
</dbReference>
<evidence type="ECO:0000256" key="2">
    <source>
        <dbReference type="SAM" id="MobiDB-lite"/>
    </source>
</evidence>
<sequence>MGGKKNRRRQSNADWYHSGTDESDMNASGIQKISEFPATGGQREESTSNGQTDSPNGDGQSRDGKNSSPQHAKHKTTLGPWTHAVDEAVQGMDTAQRAINHLYGVFTAHINDLSRIDDLKRRFDELEGVCNEKDEVVKSHATTISTLRAMDHEAKAGIEDQLKQISKERKELKEERTKLKRRVEAATAEEQLLMQLNFEKLVARHDKTHETRMKELDVDFAQKSKENSTRVTALEAEKGQLLVTAEQQEKKLKAQADELDDINERYDILNRAKDSFKSEKEDLSKELEMTKKEFALDNKTATFFEQQFTDICSEIEEISLKYFYSIDEGEWEEAHKRLIEVDSYFKYVPIDDSKDSSDLCAAHAQRIISAAIYKDVWKPLRSEVTFQNPDFGTFLAKISDALDRSTQNGRTANVWTALTMRALQALDAEAAIVSVPQSEQNLCTSNCNRASSVVSEVFRVLGPMVSVPRIELFKADLHAVVDSSVNVWNTAQTGRLRITIDIVLDRAQREEWRSKRFDPVASSADGHNLDLTSRTRPRVFTLFPRIVARTQEKLMPGSWPQVEPIVIHPGIGLPEWSPLVVRGKHDQEERAEKLNKAIENMKKELHRSRRGSGNGRNESTGNLASRLPSPSTQWKNGGAMNKESKIEYE</sequence>
<reference evidence="3" key="1">
    <citation type="journal article" date="2021" name="IMA Fungus">
        <title>Genomic characterization of three marine fungi, including Emericellopsis atlantica sp. nov. with signatures of a generalist lifestyle and marine biomass degradation.</title>
        <authorList>
            <person name="Hagestad O.C."/>
            <person name="Hou L."/>
            <person name="Andersen J.H."/>
            <person name="Hansen E.H."/>
            <person name="Altermark B."/>
            <person name="Li C."/>
            <person name="Kuhnert E."/>
            <person name="Cox R.J."/>
            <person name="Crous P.W."/>
            <person name="Spatafora J.W."/>
            <person name="Lail K."/>
            <person name="Amirebrahimi M."/>
            <person name="Lipzen A."/>
            <person name="Pangilinan J."/>
            <person name="Andreopoulos W."/>
            <person name="Hayes R.D."/>
            <person name="Ng V."/>
            <person name="Grigoriev I.V."/>
            <person name="Jackson S.A."/>
            <person name="Sutton T.D.S."/>
            <person name="Dobson A.D.W."/>
            <person name="Rama T."/>
        </authorList>
    </citation>
    <scope>NUCLEOTIDE SEQUENCE</scope>
    <source>
        <strain evidence="3">TRa3180A</strain>
    </source>
</reference>
<dbReference type="Proteomes" id="UP000887226">
    <property type="component" value="Unassembled WGS sequence"/>
</dbReference>
<feature type="compositionally biased region" description="Basic residues" evidence="2">
    <location>
        <begin position="1"/>
        <end position="10"/>
    </location>
</feature>
<organism evidence="3 4">
    <name type="scientific">Calycina marina</name>
    <dbReference type="NCBI Taxonomy" id="1763456"/>
    <lineage>
        <taxon>Eukaryota</taxon>
        <taxon>Fungi</taxon>
        <taxon>Dikarya</taxon>
        <taxon>Ascomycota</taxon>
        <taxon>Pezizomycotina</taxon>
        <taxon>Leotiomycetes</taxon>
        <taxon>Helotiales</taxon>
        <taxon>Pezizellaceae</taxon>
        <taxon>Calycina</taxon>
    </lineage>
</organism>
<feature type="region of interest" description="Disordered" evidence="2">
    <location>
        <begin position="1"/>
        <end position="80"/>
    </location>
</feature>
<keyword evidence="1" id="KW-0175">Coiled coil</keyword>
<accession>A0A9P7YUD8</accession>
<protein>
    <submittedName>
        <fullName evidence="3">Uncharacterized protein</fullName>
    </submittedName>
</protein>